<feature type="compositionally biased region" description="Low complexity" evidence="1">
    <location>
        <begin position="362"/>
        <end position="394"/>
    </location>
</feature>
<comment type="caution">
    <text evidence="3">The sequence shown here is derived from an EMBL/GenBank/DDBJ whole genome shotgun (WGS) entry which is preliminary data.</text>
</comment>
<proteinExistence type="predicted"/>
<organism evidence="3 4">
    <name type="scientific">Mycolicibacterium frederiksbergense</name>
    <dbReference type="NCBI Taxonomy" id="117567"/>
    <lineage>
        <taxon>Bacteria</taxon>
        <taxon>Bacillati</taxon>
        <taxon>Actinomycetota</taxon>
        <taxon>Actinomycetes</taxon>
        <taxon>Mycobacteriales</taxon>
        <taxon>Mycobacteriaceae</taxon>
        <taxon>Mycolicibacterium</taxon>
    </lineage>
</organism>
<evidence type="ECO:0000313" key="4">
    <source>
        <dbReference type="Proteomes" id="UP001160130"/>
    </source>
</evidence>
<accession>A0ABT6KX23</accession>
<evidence type="ECO:0008006" key="5">
    <source>
        <dbReference type="Google" id="ProtNLM"/>
    </source>
</evidence>
<feature type="chain" id="PRO_5045093672" description="PPE family protein" evidence="2">
    <location>
        <begin position="25"/>
        <end position="403"/>
    </location>
</feature>
<evidence type="ECO:0000313" key="3">
    <source>
        <dbReference type="EMBL" id="MDH6195246.1"/>
    </source>
</evidence>
<feature type="region of interest" description="Disordered" evidence="1">
    <location>
        <begin position="362"/>
        <end position="403"/>
    </location>
</feature>
<evidence type="ECO:0000256" key="1">
    <source>
        <dbReference type="SAM" id="MobiDB-lite"/>
    </source>
</evidence>
<keyword evidence="2" id="KW-0732">Signal</keyword>
<keyword evidence="4" id="KW-1185">Reference proteome</keyword>
<dbReference type="EMBL" id="JARXVE010000002">
    <property type="protein sequence ID" value="MDH6195246.1"/>
    <property type="molecule type" value="Genomic_DNA"/>
</dbReference>
<feature type="region of interest" description="Disordered" evidence="1">
    <location>
        <begin position="324"/>
        <end position="350"/>
    </location>
</feature>
<evidence type="ECO:0000256" key="2">
    <source>
        <dbReference type="SAM" id="SignalP"/>
    </source>
</evidence>
<gene>
    <name evidence="3" type="ORF">M2272_001875</name>
</gene>
<name>A0ABT6KX23_9MYCO</name>
<feature type="compositionally biased region" description="Low complexity" evidence="1">
    <location>
        <begin position="335"/>
        <end position="350"/>
    </location>
</feature>
<reference evidence="3 4" key="1">
    <citation type="submission" date="2023-04" db="EMBL/GenBank/DDBJ databases">
        <title>Forest soil microbial communities from Buena Vista Peninsula, Colon Province, Panama.</title>
        <authorList>
            <person name="Bouskill N."/>
        </authorList>
    </citation>
    <scope>NUCLEOTIDE SEQUENCE [LARGE SCALE GENOMIC DNA]</scope>
    <source>
        <strain evidence="3 4">AC80</strain>
    </source>
</reference>
<feature type="signal peptide" evidence="2">
    <location>
        <begin position="1"/>
        <end position="24"/>
    </location>
</feature>
<protein>
    <recommendedName>
        <fullName evidence="5">PPE family protein</fullName>
    </recommendedName>
</protein>
<sequence length="403" mass="40362">MWVKVKDRVSSSLMAGMCTVCVTASVVAVAPEATKALTGPVALPAPISDAGYLLTASSTLLNDLINVASLPVQNLATAWTDVAQLTYIINVFNAVNADLISGKWTSIQPDVQKIVNTELGYLNTLAELPATIIKTDTAAIAQLAADLSLGGSSSATTTSSAVKATTLSASPTGSSVVSSSTTGTSTLLNDVINVASLPVQNLATAWTDVAQLTYVLNVFNAVNADLVSGKWTSIQPDVQKILTTEQGYLTTLAELPSTIVKTDTAAISKLAADLGISTNSASTTTSSAKVATVNTAAINTADTKAADTSTSTTDNKITALASKLKSAAPTATPKSRAASASVDSSTTAPSISGSIHAIAGKLAGGKAATDSSASDTSGTSGSSSNPAASGSSDAKPAGRHHKG</sequence>
<dbReference type="Proteomes" id="UP001160130">
    <property type="component" value="Unassembled WGS sequence"/>
</dbReference>